<dbReference type="Gene3D" id="1.10.10.60">
    <property type="entry name" value="Homeodomain-like"/>
    <property type="match status" value="1"/>
</dbReference>
<keyword evidence="5" id="KW-1185">Reference proteome</keyword>
<dbReference type="Proteomes" id="UP001212997">
    <property type="component" value="Unassembled WGS sequence"/>
</dbReference>
<evidence type="ECO:0000313" key="5">
    <source>
        <dbReference type="Proteomes" id="UP001212997"/>
    </source>
</evidence>
<reference evidence="4" key="1">
    <citation type="submission" date="2022-07" db="EMBL/GenBank/DDBJ databases">
        <title>Genome Sequence of Physisporinus lineatus.</title>
        <authorList>
            <person name="Buettner E."/>
        </authorList>
    </citation>
    <scope>NUCLEOTIDE SEQUENCE</scope>
    <source>
        <strain evidence="4">VT162</strain>
    </source>
</reference>
<dbReference type="PANTHER" id="PTHR19303">
    <property type="entry name" value="TRANSPOSON"/>
    <property type="match status" value="1"/>
</dbReference>
<dbReference type="GO" id="GO:0003677">
    <property type="term" value="F:DNA binding"/>
    <property type="evidence" value="ECO:0007669"/>
    <property type="project" value="UniProtKB-KW"/>
</dbReference>
<feature type="region of interest" description="Disordered" evidence="2">
    <location>
        <begin position="573"/>
        <end position="593"/>
    </location>
</feature>
<evidence type="ECO:0000256" key="2">
    <source>
        <dbReference type="SAM" id="MobiDB-lite"/>
    </source>
</evidence>
<dbReference type="Pfam" id="PF03221">
    <property type="entry name" value="HTH_Tnp_Tc5"/>
    <property type="match status" value="1"/>
</dbReference>
<name>A0AAD5YCP0_9APHY</name>
<dbReference type="InterPro" id="IPR009057">
    <property type="entry name" value="Homeodomain-like_sf"/>
</dbReference>
<feature type="domain" description="HTH CENPB-type" evidence="3">
    <location>
        <begin position="100"/>
        <end position="173"/>
    </location>
</feature>
<dbReference type="EMBL" id="JANAWD010000257">
    <property type="protein sequence ID" value="KAJ3482788.1"/>
    <property type="molecule type" value="Genomic_DNA"/>
</dbReference>
<evidence type="ECO:0000256" key="1">
    <source>
        <dbReference type="ARBA" id="ARBA00023125"/>
    </source>
</evidence>
<gene>
    <name evidence="4" type="ORF">NLI96_g6743</name>
</gene>
<dbReference type="AlphaFoldDB" id="A0AAD5YCP0"/>
<sequence length="652" mass="75150">MPCDKKRAPRARPGPYNIKGSARGTAPTRKQCRENLPLQDWLEVFQFIDTHPSMAQSNVVKHFATRPNRPLKFDQSTLSRNLKRRNKLEERAHTTPTALKGKRERVVTRPDVEAALVKWFQGMERRGETVSGPMLSEKRRRFEDEFEVPEEERLQGIGWIPSFCKAYGLKEYRRHGEAGSVDIEAVAREQCRVSKITAQYHPRDVWNVDESPFNPYRPPDRGLASKQMSGKKQSKFRITVTFACNSDGSEKSEPFFIGKYAKPRCFLGRDAKSWKIFYRNNRRAWMTAVLFEEFLKKFDAKMRREGRSILLLADNFSGHFCAYQPTNIRLEFFEPNLTSHVQPLDAGIIRCFKAHYRKEFCARAIDLDQTGESDIYQISLIEAIKMAQRAWDAVTPETIINCWRHTQIQGSQDMFPDLLPSPSDLEDRIWTVLYDFAKTADMTLPQAEDKIQAIIGKHKGITIPWKDRLNKVMNAEMDTGIAVQALDELKAKSTRPRLVIRIPAQRVIPQVEENEHELMALVQKLKDRNRVHGETPGLDEIVVGVDETDPEMEEILMDDADIVEAVRRETVAKNGEAVEDDDDSEEEEESPQVNWAEVPQLCAQLEMACLAHLENDISPQLLNHLRKFRGFLRSEETRNAKQTTLDSFFRKS</sequence>
<dbReference type="SUPFAM" id="SSF46689">
    <property type="entry name" value="Homeodomain-like"/>
    <property type="match status" value="1"/>
</dbReference>
<evidence type="ECO:0000259" key="3">
    <source>
        <dbReference type="PROSITE" id="PS51253"/>
    </source>
</evidence>
<dbReference type="InterPro" id="IPR006600">
    <property type="entry name" value="HTH_CenpB_DNA-bd_dom"/>
</dbReference>
<protein>
    <recommendedName>
        <fullName evidence="3">HTH CENPB-type domain-containing protein</fullName>
    </recommendedName>
</protein>
<accession>A0AAD5YCP0</accession>
<proteinExistence type="predicted"/>
<dbReference type="InterPro" id="IPR004875">
    <property type="entry name" value="DDE_SF_endonuclease_dom"/>
</dbReference>
<comment type="caution">
    <text evidence="4">The sequence shown here is derived from an EMBL/GenBank/DDBJ whole genome shotgun (WGS) entry which is preliminary data.</text>
</comment>
<keyword evidence="1" id="KW-0238">DNA-binding</keyword>
<dbReference type="PROSITE" id="PS51253">
    <property type="entry name" value="HTH_CENPB"/>
    <property type="match status" value="1"/>
</dbReference>
<evidence type="ECO:0000313" key="4">
    <source>
        <dbReference type="EMBL" id="KAJ3482788.1"/>
    </source>
</evidence>
<dbReference type="PANTHER" id="PTHR19303:SF73">
    <property type="entry name" value="PROTEIN PDC2"/>
    <property type="match status" value="1"/>
</dbReference>
<organism evidence="4 5">
    <name type="scientific">Meripilus lineatus</name>
    <dbReference type="NCBI Taxonomy" id="2056292"/>
    <lineage>
        <taxon>Eukaryota</taxon>
        <taxon>Fungi</taxon>
        <taxon>Dikarya</taxon>
        <taxon>Basidiomycota</taxon>
        <taxon>Agaricomycotina</taxon>
        <taxon>Agaricomycetes</taxon>
        <taxon>Polyporales</taxon>
        <taxon>Meripilaceae</taxon>
        <taxon>Meripilus</taxon>
    </lineage>
</organism>
<dbReference type="Pfam" id="PF03184">
    <property type="entry name" value="DDE_1"/>
    <property type="match status" value="1"/>
</dbReference>
<feature type="compositionally biased region" description="Acidic residues" evidence="2">
    <location>
        <begin position="577"/>
        <end position="590"/>
    </location>
</feature>
<dbReference type="GO" id="GO:0005634">
    <property type="term" value="C:nucleus"/>
    <property type="evidence" value="ECO:0007669"/>
    <property type="project" value="TreeGrafter"/>
</dbReference>
<dbReference type="InterPro" id="IPR050863">
    <property type="entry name" value="CenT-Element_Derived"/>
</dbReference>
<feature type="region of interest" description="Disordered" evidence="2">
    <location>
        <begin position="1"/>
        <end position="28"/>
    </location>
</feature>